<evidence type="ECO:0000256" key="1">
    <source>
        <dbReference type="ARBA" id="ARBA00004651"/>
    </source>
</evidence>
<dbReference type="AlphaFoldDB" id="A0A6P8HWQ1"/>
<dbReference type="GO" id="GO:0007268">
    <property type="term" value="P:chemical synaptic transmission"/>
    <property type="evidence" value="ECO:0007669"/>
    <property type="project" value="TreeGrafter"/>
</dbReference>
<evidence type="ECO:0000256" key="5">
    <source>
        <dbReference type="ARBA" id="ARBA00023040"/>
    </source>
</evidence>
<feature type="transmembrane region" description="Helical" evidence="9">
    <location>
        <begin position="74"/>
        <end position="103"/>
    </location>
</feature>
<evidence type="ECO:0000256" key="9">
    <source>
        <dbReference type="SAM" id="Phobius"/>
    </source>
</evidence>
<evidence type="ECO:0000256" key="8">
    <source>
        <dbReference type="ARBA" id="ARBA00023224"/>
    </source>
</evidence>
<dbReference type="CDD" id="cd00637">
    <property type="entry name" value="7tm_classA_rhodopsin-like"/>
    <property type="match status" value="1"/>
</dbReference>
<gene>
    <name evidence="12" type="primary">LOC116295981</name>
</gene>
<feature type="domain" description="G-protein coupled receptors family 1 profile" evidence="10">
    <location>
        <begin position="22"/>
        <end position="198"/>
    </location>
</feature>
<accession>A0A6P8HWQ1</accession>
<feature type="non-terminal residue" evidence="12">
    <location>
        <position position="198"/>
    </location>
</feature>
<comment type="subcellular location">
    <subcellularLocation>
        <location evidence="1">Cell membrane</location>
        <topology evidence="1">Multi-pass membrane protein</topology>
    </subcellularLocation>
</comment>
<dbReference type="GeneID" id="116295981"/>
<keyword evidence="6 9" id="KW-0472">Membrane</keyword>
<dbReference type="GO" id="GO:0030425">
    <property type="term" value="C:dendrite"/>
    <property type="evidence" value="ECO:0007669"/>
    <property type="project" value="TreeGrafter"/>
</dbReference>
<dbReference type="KEGG" id="aten:116295981"/>
<dbReference type="GO" id="GO:0007187">
    <property type="term" value="P:G protein-coupled receptor signaling pathway, coupled to cyclic nucleotide second messenger"/>
    <property type="evidence" value="ECO:0007669"/>
    <property type="project" value="TreeGrafter"/>
</dbReference>
<proteinExistence type="predicted"/>
<dbReference type="GO" id="GO:0030594">
    <property type="term" value="F:neurotransmitter receptor activity"/>
    <property type="evidence" value="ECO:0007669"/>
    <property type="project" value="TreeGrafter"/>
</dbReference>
<feature type="transmembrane region" description="Helical" evidence="9">
    <location>
        <begin position="167"/>
        <end position="193"/>
    </location>
</feature>
<dbReference type="Proteomes" id="UP000515163">
    <property type="component" value="Unplaced"/>
</dbReference>
<sequence length="198" mass="22318">MDLDQGARLSIILVIFLLTTASNTSVGVLMYRFKNLRTIPNILILSSCTAEILNHIFNIPGFVAGYIVRDSKYFVGRCLALALAASTLFFTMVNIMSMTLMMVDRMCAFKFNLAYRVWRTRHKAFVAIAAKWISSFVISMVFLVPIWDIDLGNVAAREYRKVYFSKQGSFAAVLMSLFIINTVMIAIVTCTAIKHKSK</sequence>
<dbReference type="InterPro" id="IPR000276">
    <property type="entry name" value="GPCR_Rhodpsn"/>
</dbReference>
<evidence type="ECO:0000256" key="4">
    <source>
        <dbReference type="ARBA" id="ARBA00022989"/>
    </source>
</evidence>
<keyword evidence="2" id="KW-1003">Cell membrane</keyword>
<evidence type="ECO:0000313" key="12">
    <source>
        <dbReference type="RefSeq" id="XP_031559803.1"/>
    </source>
</evidence>
<name>A0A6P8HWQ1_ACTTE</name>
<dbReference type="Pfam" id="PF00001">
    <property type="entry name" value="7tm_1"/>
    <property type="match status" value="1"/>
</dbReference>
<dbReference type="GO" id="GO:0005886">
    <property type="term" value="C:plasma membrane"/>
    <property type="evidence" value="ECO:0007669"/>
    <property type="project" value="UniProtKB-SubCell"/>
</dbReference>
<keyword evidence="8" id="KW-0807">Transducer</keyword>
<dbReference type="InParanoid" id="A0A6P8HWQ1"/>
<feature type="transmembrane region" description="Helical" evidence="9">
    <location>
        <begin position="6"/>
        <end position="31"/>
    </location>
</feature>
<evidence type="ECO:0000313" key="11">
    <source>
        <dbReference type="Proteomes" id="UP000515163"/>
    </source>
</evidence>
<dbReference type="GO" id="GO:0045202">
    <property type="term" value="C:synapse"/>
    <property type="evidence" value="ECO:0007669"/>
    <property type="project" value="GOC"/>
</dbReference>
<dbReference type="Gene3D" id="1.20.1070.10">
    <property type="entry name" value="Rhodopsin 7-helix transmembrane proteins"/>
    <property type="match status" value="1"/>
</dbReference>
<keyword evidence="5" id="KW-0297">G-protein coupled receptor</keyword>
<dbReference type="OrthoDB" id="5977317at2759"/>
<dbReference type="RefSeq" id="XP_031559803.1">
    <property type="nucleotide sequence ID" value="XM_031703943.1"/>
</dbReference>
<dbReference type="PROSITE" id="PS50262">
    <property type="entry name" value="G_PROTEIN_RECEP_F1_2"/>
    <property type="match status" value="1"/>
</dbReference>
<dbReference type="SUPFAM" id="SSF81321">
    <property type="entry name" value="Family A G protein-coupled receptor-like"/>
    <property type="match status" value="1"/>
</dbReference>
<evidence type="ECO:0000256" key="7">
    <source>
        <dbReference type="ARBA" id="ARBA00023170"/>
    </source>
</evidence>
<dbReference type="InterPro" id="IPR017452">
    <property type="entry name" value="GPCR_Rhodpsn_7TM"/>
</dbReference>
<keyword evidence="11" id="KW-1185">Reference proteome</keyword>
<evidence type="ECO:0000256" key="2">
    <source>
        <dbReference type="ARBA" id="ARBA00022475"/>
    </source>
</evidence>
<evidence type="ECO:0000256" key="3">
    <source>
        <dbReference type="ARBA" id="ARBA00022692"/>
    </source>
</evidence>
<evidence type="ECO:0000259" key="10">
    <source>
        <dbReference type="PROSITE" id="PS50262"/>
    </source>
</evidence>
<dbReference type="GO" id="GO:0004993">
    <property type="term" value="F:G protein-coupled serotonin receptor activity"/>
    <property type="evidence" value="ECO:0007669"/>
    <property type="project" value="TreeGrafter"/>
</dbReference>
<reference evidence="12" key="1">
    <citation type="submission" date="2025-08" db="UniProtKB">
        <authorList>
            <consortium name="RefSeq"/>
        </authorList>
    </citation>
    <scope>IDENTIFICATION</scope>
    <source>
        <tissue evidence="12">Tentacle</tissue>
    </source>
</reference>
<evidence type="ECO:0000256" key="6">
    <source>
        <dbReference type="ARBA" id="ARBA00023136"/>
    </source>
</evidence>
<protein>
    <submittedName>
        <fullName evidence="12">Cholecystokinin receptor-like</fullName>
    </submittedName>
</protein>
<dbReference type="PANTHER" id="PTHR24247">
    <property type="entry name" value="5-HYDROXYTRYPTAMINE RECEPTOR"/>
    <property type="match status" value="1"/>
</dbReference>
<dbReference type="PANTHER" id="PTHR24247:SF278">
    <property type="entry name" value="HISTAMINE H2 RECEPTOR"/>
    <property type="match status" value="1"/>
</dbReference>
<feature type="transmembrane region" description="Helical" evidence="9">
    <location>
        <begin position="43"/>
        <end position="68"/>
    </location>
</feature>
<organism evidence="11 12">
    <name type="scientific">Actinia tenebrosa</name>
    <name type="common">Australian red waratah sea anemone</name>
    <dbReference type="NCBI Taxonomy" id="6105"/>
    <lineage>
        <taxon>Eukaryota</taxon>
        <taxon>Metazoa</taxon>
        <taxon>Cnidaria</taxon>
        <taxon>Anthozoa</taxon>
        <taxon>Hexacorallia</taxon>
        <taxon>Actiniaria</taxon>
        <taxon>Actiniidae</taxon>
        <taxon>Actinia</taxon>
    </lineage>
</organism>
<keyword evidence="3 9" id="KW-0812">Transmembrane</keyword>
<keyword evidence="7" id="KW-0675">Receptor</keyword>
<keyword evidence="4 9" id="KW-1133">Transmembrane helix</keyword>
<feature type="transmembrane region" description="Helical" evidence="9">
    <location>
        <begin position="124"/>
        <end position="147"/>
    </location>
</feature>